<reference evidence="3" key="1">
    <citation type="submission" date="2016-01" db="EMBL/GenBank/DDBJ databases">
        <title>Reference transcriptome for the parasite Schistocephalus solidus: insights into the molecular evolution of parasitism.</title>
        <authorList>
            <person name="Hebert F.O."/>
            <person name="Grambauer S."/>
            <person name="Barber I."/>
            <person name="Landry C.R."/>
            <person name="Aubin-Horth N."/>
        </authorList>
    </citation>
    <scope>NUCLEOTIDE SEQUENCE</scope>
</reference>
<dbReference type="PANTHER" id="PTHR46536">
    <property type="entry name" value="ARL14 EFFECTOR PROTEIN"/>
    <property type="match status" value="1"/>
</dbReference>
<proteinExistence type="predicted"/>
<evidence type="ECO:0000313" key="3">
    <source>
        <dbReference type="EMBL" id="JAP42911.1"/>
    </source>
</evidence>
<evidence type="ECO:0000259" key="2">
    <source>
        <dbReference type="Pfam" id="PF14949"/>
    </source>
</evidence>
<accession>A0A0X3NSQ8</accession>
<dbReference type="InterPro" id="IPR029264">
    <property type="entry name" value="ARF7EP_C"/>
</dbReference>
<feature type="domain" description="ARF7 effector protein C-terminal" evidence="2">
    <location>
        <begin position="145"/>
        <end position="248"/>
    </location>
</feature>
<feature type="compositionally biased region" description="Polar residues" evidence="1">
    <location>
        <begin position="106"/>
        <end position="117"/>
    </location>
</feature>
<dbReference type="EMBL" id="GEEE01020314">
    <property type="protein sequence ID" value="JAP42911.1"/>
    <property type="molecule type" value="Transcribed_RNA"/>
</dbReference>
<evidence type="ECO:0000256" key="1">
    <source>
        <dbReference type="SAM" id="MobiDB-lite"/>
    </source>
</evidence>
<dbReference type="AlphaFoldDB" id="A0A0X3NSQ8"/>
<dbReference type="PANTHER" id="PTHR46536:SF3">
    <property type="entry name" value="ARF7 EFFECTOR PROTEIN C-TERMINAL DOMAIN-CONTAINING PROTEIN"/>
    <property type="match status" value="1"/>
</dbReference>
<organism evidence="3">
    <name type="scientific">Schistocephalus solidus</name>
    <name type="common">Tapeworm</name>
    <dbReference type="NCBI Taxonomy" id="70667"/>
    <lineage>
        <taxon>Eukaryota</taxon>
        <taxon>Metazoa</taxon>
        <taxon>Spiralia</taxon>
        <taxon>Lophotrochozoa</taxon>
        <taxon>Platyhelminthes</taxon>
        <taxon>Cestoda</taxon>
        <taxon>Eucestoda</taxon>
        <taxon>Diphyllobothriidea</taxon>
        <taxon>Diphyllobothriidae</taxon>
        <taxon>Schistocephalus</taxon>
    </lineage>
</organism>
<protein>
    <submittedName>
        <fullName evidence="3">ARL14 effector protein-like</fullName>
    </submittedName>
</protein>
<feature type="compositionally biased region" description="Polar residues" evidence="1">
    <location>
        <begin position="62"/>
        <end position="80"/>
    </location>
</feature>
<sequence length="251" mass="27982">GPYLTRCMIVESDEPLQAPSGRLVSMDLDEAHNEQTSRLPTVTSLVQLAKEKLMTGEDHLRTSSSNTSLDSHVSIASTADSEVPQLPRLSNSNGTTTTGRRRLQVSRKSTSGQKTASPLSLVSKTFINSGIPTVFPPASSLSDSRELDRLKFSNPGKQMRDLEIDWSDGNLTRGFRRQLTLHSQLCERNSSDPGLFDSRGRILPDLTNRCDCLRPDCRGCFLPCRRCHSNMCGPLCRIYRNFVYEEAEIFI</sequence>
<gene>
    <name evidence="3" type="primary">A14EL</name>
    <name evidence="3" type="ORF">TR137718</name>
</gene>
<feature type="region of interest" description="Disordered" evidence="1">
    <location>
        <begin position="57"/>
        <end position="117"/>
    </location>
</feature>
<dbReference type="Pfam" id="PF14949">
    <property type="entry name" value="ARF7EP_C"/>
    <property type="match status" value="1"/>
</dbReference>
<name>A0A0X3NSQ8_SCHSO</name>
<feature type="non-terminal residue" evidence="3">
    <location>
        <position position="1"/>
    </location>
</feature>
<feature type="compositionally biased region" description="Low complexity" evidence="1">
    <location>
        <begin position="88"/>
        <end position="98"/>
    </location>
</feature>